<feature type="chain" id="PRO_5020466057" description="Lipoprotein-associated protein" evidence="1">
    <location>
        <begin position="20"/>
        <end position="434"/>
    </location>
</feature>
<evidence type="ECO:0000256" key="1">
    <source>
        <dbReference type="SAM" id="SignalP"/>
    </source>
</evidence>
<dbReference type="PROSITE" id="PS51257">
    <property type="entry name" value="PROKAR_LIPOPROTEIN"/>
    <property type="match status" value="1"/>
</dbReference>
<reference evidence="2 3" key="1">
    <citation type="submission" date="2019-03" db="EMBL/GenBank/DDBJ databases">
        <title>Genomic Encyclopedia of Archaeal and Bacterial Type Strains, Phase II (KMG-II): from individual species to whole genera.</title>
        <authorList>
            <person name="Goeker M."/>
        </authorList>
    </citation>
    <scope>NUCLEOTIDE SEQUENCE [LARGE SCALE GENOMIC DNA]</scope>
    <source>
        <strain evidence="2 3">ATCC 700618</strain>
    </source>
</reference>
<feature type="signal peptide" evidence="1">
    <location>
        <begin position="1"/>
        <end position="19"/>
    </location>
</feature>
<evidence type="ECO:0008006" key="4">
    <source>
        <dbReference type="Google" id="ProtNLM"/>
    </source>
</evidence>
<organism evidence="2 3">
    <name type="scientific">Mycoplasma testudineum</name>
    <dbReference type="NCBI Taxonomy" id="244584"/>
    <lineage>
        <taxon>Bacteria</taxon>
        <taxon>Bacillati</taxon>
        <taxon>Mycoplasmatota</taxon>
        <taxon>Mollicutes</taxon>
        <taxon>Mycoplasmataceae</taxon>
        <taxon>Mycoplasma</taxon>
    </lineage>
</organism>
<proteinExistence type="predicted"/>
<keyword evidence="1" id="KW-0732">Signal</keyword>
<dbReference type="AlphaFoldDB" id="A0A4R6IDR9"/>
<comment type="caution">
    <text evidence="2">The sequence shown here is derived from an EMBL/GenBank/DDBJ whole genome shotgun (WGS) entry which is preliminary data.</text>
</comment>
<dbReference type="InterPro" id="IPR054783">
    <property type="entry name" value="P60-like"/>
</dbReference>
<keyword evidence="3" id="KW-1185">Reference proteome</keyword>
<protein>
    <recommendedName>
        <fullName evidence="4">Lipoprotein-associated protein</fullName>
    </recommendedName>
</protein>
<gene>
    <name evidence="2" type="ORF">EI74_0491</name>
</gene>
<dbReference type="NCBIfam" id="NF045835">
    <property type="entry name" value="P60_lipo"/>
    <property type="match status" value="1"/>
</dbReference>
<dbReference type="Proteomes" id="UP000295518">
    <property type="component" value="Unassembled WGS sequence"/>
</dbReference>
<evidence type="ECO:0000313" key="2">
    <source>
        <dbReference type="EMBL" id="TDO20413.1"/>
    </source>
</evidence>
<accession>A0A4R6IDR9</accession>
<name>A0A4R6IDR9_9MOLU</name>
<sequence length="434" mass="48354">MKKWKLGLGLSVPLITAVAAVSCGTVINSPERQSQETEIGSNATKETLTKIYNQSILGSLYGVDLVNLANDSYFNDPASEFYKDVEAAWNFYYAAETLNNINWFNEQLETWKTNSFTSYVFNSKNESIIVTTPTNSDTWKTLFLNFQSPIRTVIVNMLLVKKYLLEQSLDNVKKTLTTYDTILSDTTPETDTTKILYKSITADDGMFFFTKYLVNDKKIVNKWSYTGTPTLAQANSGILTTVNSVDTYNALVTNAANQIKTMSNGLSVSGSSTDALQNLYSYTGIAEQTSPSPTGDLSWAIADLKLQTEIKEGFQDINTNLLYSEQKLSQNAASTNSNSDLTTEVIVMSEKDGTYSLNANYLIKITPNFDTDSEKFTWATTPWNTSDSRRTIAFWLNRIDTTLIATARTHYRALGFEMESQNRSADGHITNGSV</sequence>
<dbReference type="EMBL" id="SNWN01000011">
    <property type="protein sequence ID" value="TDO20413.1"/>
    <property type="molecule type" value="Genomic_DNA"/>
</dbReference>
<dbReference type="OrthoDB" id="400230at2"/>
<dbReference type="RefSeq" id="WP_094254655.1">
    <property type="nucleotide sequence ID" value="NZ_NNCE01000003.1"/>
</dbReference>
<evidence type="ECO:0000313" key="3">
    <source>
        <dbReference type="Proteomes" id="UP000295518"/>
    </source>
</evidence>